<protein>
    <recommendedName>
        <fullName evidence="3">Ig-like domain-containing protein</fullName>
    </recommendedName>
</protein>
<name>A0A3L5TVF0_MYTGA</name>
<dbReference type="AlphaFoldDB" id="A0A3L5TVF0"/>
<dbReference type="Proteomes" id="UP000266721">
    <property type="component" value="Unassembled WGS sequence"/>
</dbReference>
<accession>A0A3L5TVF0</accession>
<keyword evidence="2" id="KW-1185">Reference proteome</keyword>
<dbReference type="SMR" id="A0A3L5TVF0"/>
<dbReference type="EMBL" id="KV582110">
    <property type="protein sequence ID" value="OPL33635.1"/>
    <property type="molecule type" value="Genomic_DNA"/>
</dbReference>
<feature type="non-terminal residue" evidence="1">
    <location>
        <position position="1"/>
    </location>
</feature>
<reference evidence="1 2" key="1">
    <citation type="journal article" date="2016" name="PLoS ONE">
        <title>A First Insight into the Genome of the Filter-Feeder Mussel Mytilus galloprovincialis.</title>
        <authorList>
            <person name="Murgarella M."/>
            <person name="Puiu D."/>
            <person name="Novoa B."/>
            <person name="Figueras A."/>
            <person name="Posada D."/>
            <person name="Canchaya C."/>
        </authorList>
    </citation>
    <scope>NUCLEOTIDE SEQUENCE [LARGE SCALE GENOMIC DNA]</scope>
    <source>
        <tissue evidence="1">Muscle</tissue>
    </source>
</reference>
<gene>
    <name evidence="1" type="ORF">AM593_05981</name>
</gene>
<evidence type="ECO:0000313" key="2">
    <source>
        <dbReference type="Proteomes" id="UP000266721"/>
    </source>
</evidence>
<sequence length="207" mass="23469">MTDLVLENTVKLRCTSNTGVGTWFVYKGPSHDVMFQDKALGSAYNQSKFKMAYISSETIEIAIRSFHKNDIDVYMCSHKDKSSKNLDMRTMKVYEPSVNLTLMTDLVVNSTVKLRCTSNNGYGTWFMYKGSSHDVLFQDEAIGSGFNTSKYNIEYLSQDSLEISINQFDNDDIDEYMCSHKEKLSNLLDLSMINNTSGTCLILSLNI</sequence>
<comment type="caution">
    <text evidence="1">The sequence shown here is derived from an EMBL/GenBank/DDBJ whole genome shotgun (WGS) entry which is preliminary data.</text>
</comment>
<evidence type="ECO:0000313" key="1">
    <source>
        <dbReference type="EMBL" id="OPL33635.1"/>
    </source>
</evidence>
<evidence type="ECO:0008006" key="3">
    <source>
        <dbReference type="Google" id="ProtNLM"/>
    </source>
</evidence>
<organism evidence="1 2">
    <name type="scientific">Mytilus galloprovincialis</name>
    <name type="common">Mediterranean mussel</name>
    <dbReference type="NCBI Taxonomy" id="29158"/>
    <lineage>
        <taxon>Eukaryota</taxon>
        <taxon>Metazoa</taxon>
        <taxon>Spiralia</taxon>
        <taxon>Lophotrochozoa</taxon>
        <taxon>Mollusca</taxon>
        <taxon>Bivalvia</taxon>
        <taxon>Autobranchia</taxon>
        <taxon>Pteriomorphia</taxon>
        <taxon>Mytilida</taxon>
        <taxon>Mytiloidea</taxon>
        <taxon>Mytilidae</taxon>
        <taxon>Mytilinae</taxon>
        <taxon>Mytilus</taxon>
    </lineage>
</organism>
<proteinExistence type="predicted"/>